<organism evidence="1 2">
    <name type="scientific">Streptococcus acidominimus</name>
    <dbReference type="NCBI Taxonomy" id="1326"/>
    <lineage>
        <taxon>Bacteria</taxon>
        <taxon>Bacillati</taxon>
        <taxon>Bacillota</taxon>
        <taxon>Bacilli</taxon>
        <taxon>Lactobacillales</taxon>
        <taxon>Streptococcaceae</taxon>
        <taxon>Streptococcus</taxon>
    </lineage>
</organism>
<dbReference type="EMBL" id="SPQA01000094">
    <property type="protein sequence ID" value="TFU29227.1"/>
    <property type="molecule type" value="Genomic_DNA"/>
</dbReference>
<accession>A0A4Y9FJ78</accession>
<name>A0A4Y9FJ78_STRAI</name>
<evidence type="ECO:0000313" key="2">
    <source>
        <dbReference type="Proteomes" id="UP000297747"/>
    </source>
</evidence>
<sequence>MVSIQIVYHIWLPNKSIDKNTVQYNPMGAVMVRVIVNGDSELFVDYIISRNQDNLSIAASSASEKLVILLREKYE</sequence>
<protein>
    <submittedName>
        <fullName evidence="1">DUF1310 family protein</fullName>
    </submittedName>
</protein>
<dbReference type="AlphaFoldDB" id="A0A4Y9FJ78"/>
<dbReference type="Pfam" id="PF07006">
    <property type="entry name" value="DUF1310"/>
    <property type="match status" value="1"/>
</dbReference>
<dbReference type="Proteomes" id="UP000297747">
    <property type="component" value="Unassembled WGS sequence"/>
</dbReference>
<dbReference type="RefSeq" id="WP_135053538.1">
    <property type="nucleotide sequence ID" value="NZ_JADGLR010000326.1"/>
</dbReference>
<proteinExistence type="predicted"/>
<dbReference type="InterPro" id="IPR010738">
    <property type="entry name" value="DUF1310"/>
</dbReference>
<gene>
    <name evidence="1" type="ORF">E4U01_10430</name>
</gene>
<evidence type="ECO:0000313" key="1">
    <source>
        <dbReference type="EMBL" id="TFU29227.1"/>
    </source>
</evidence>
<comment type="caution">
    <text evidence="1">The sequence shown here is derived from an EMBL/GenBank/DDBJ whole genome shotgun (WGS) entry which is preliminary data.</text>
</comment>
<reference evidence="1 2" key="1">
    <citation type="submission" date="2019-03" db="EMBL/GenBank/DDBJ databases">
        <title>Diversity of the mouse oral microbiome.</title>
        <authorList>
            <person name="Joseph S."/>
            <person name="Aduse-Opoku J."/>
            <person name="Curtis M."/>
            <person name="Wade W."/>
            <person name="Hashim A."/>
        </authorList>
    </citation>
    <scope>NUCLEOTIDE SEQUENCE [LARGE SCALE GENOMIC DNA]</scope>
    <source>
        <strain evidence="1 2">HT4</strain>
    </source>
</reference>